<proteinExistence type="predicted"/>
<reference evidence="1 2" key="1">
    <citation type="journal article" date="2014" name="PLoS ONE">
        <title>Global Analysis of Gene Expression Profiles in Physic Nut (Jatropha curcas L.) Seedlings Exposed to Salt Stress.</title>
        <authorList>
            <person name="Zhang L."/>
            <person name="Zhang C."/>
            <person name="Wu P."/>
            <person name="Chen Y."/>
            <person name="Li M."/>
            <person name="Jiang H."/>
            <person name="Wu G."/>
        </authorList>
    </citation>
    <scope>NUCLEOTIDE SEQUENCE [LARGE SCALE GENOMIC DNA]</scope>
    <source>
        <strain evidence="2">cv. GZQX0401</strain>
        <tissue evidence="1">Young leaves</tissue>
    </source>
</reference>
<dbReference type="EMBL" id="KK914201">
    <property type="protein sequence ID" value="KDP46976.1"/>
    <property type="molecule type" value="Genomic_DNA"/>
</dbReference>
<dbReference type="AlphaFoldDB" id="A0A067LER9"/>
<keyword evidence="2" id="KW-1185">Reference proteome</keyword>
<evidence type="ECO:0000313" key="1">
    <source>
        <dbReference type="EMBL" id="KDP46976.1"/>
    </source>
</evidence>
<dbReference type="Proteomes" id="UP000027138">
    <property type="component" value="Unassembled WGS sequence"/>
</dbReference>
<protein>
    <submittedName>
        <fullName evidence="1">Uncharacterized protein</fullName>
    </submittedName>
</protein>
<organism evidence="1 2">
    <name type="scientific">Jatropha curcas</name>
    <name type="common">Barbados nut</name>
    <dbReference type="NCBI Taxonomy" id="180498"/>
    <lineage>
        <taxon>Eukaryota</taxon>
        <taxon>Viridiplantae</taxon>
        <taxon>Streptophyta</taxon>
        <taxon>Embryophyta</taxon>
        <taxon>Tracheophyta</taxon>
        <taxon>Spermatophyta</taxon>
        <taxon>Magnoliopsida</taxon>
        <taxon>eudicotyledons</taxon>
        <taxon>Gunneridae</taxon>
        <taxon>Pentapetalae</taxon>
        <taxon>rosids</taxon>
        <taxon>fabids</taxon>
        <taxon>Malpighiales</taxon>
        <taxon>Euphorbiaceae</taxon>
        <taxon>Crotonoideae</taxon>
        <taxon>Jatropheae</taxon>
        <taxon>Jatropha</taxon>
    </lineage>
</organism>
<evidence type="ECO:0000313" key="2">
    <source>
        <dbReference type="Proteomes" id="UP000027138"/>
    </source>
</evidence>
<name>A0A067LER9_JATCU</name>
<sequence>MHHFRDRSVPATLKRLDLGPMKFSWGDVANYPNFVQAAIVHQQRWLLLPGHCSCSEGVSRHGPITPDSNHQRNCLLWIKLNPSHTGLAGFARFCPAEKKQRGKRVRGSSDSRVLDTTVIVSKPEYGPGASISFILDHTGQLAQGMLETHLVCLYRMSPPGCTLVSIANYNRVSQLYEAARLKLGVARLFDKHVSISINSLKRKCAMHMPCICVMQLLLSINVCKELAWRL</sequence>
<gene>
    <name evidence="1" type="ORF">JCGZ_02412</name>
</gene>
<accession>A0A067LER9</accession>